<sequence>MGADTPLTMGVLDARSRALEYGAAPGSAARQARRDASDVEHWEARRRGRYVRLWAARLDVWAAAQDARDAAYRLVRHVRQPHHRIGDVPILRSTGSPRLCATADVGGGGILTTYPRGALDHRYDRAPLGALERAHVVAYIRALAAARDRLLGVMPCASASRCTDGHEALSRPEGSPLQVWRVSHRILYLAGPGEARARAAELAATVVDDSGAPAAEIVDMRADDGYVDGEGRWVHPALTLVPRAVSALWADYDAAEADVGQPSAIAEVISRAAVYVWGTFARGCDRCSGERNATR</sequence>
<dbReference type="HOGENOM" id="CLU_885323_0_0_11"/>
<organism evidence="1 2">
    <name type="scientific">Saccharomonospora viridis (strain ATCC 15386 / DSM 43017 / JCM 3036 / CCUG 5913 / NBRC 12207 / NCIMB 9602 / P101)</name>
    <name type="common">Thermoactinomyces viridis</name>
    <dbReference type="NCBI Taxonomy" id="471857"/>
    <lineage>
        <taxon>Bacteria</taxon>
        <taxon>Bacillati</taxon>
        <taxon>Actinomycetota</taxon>
        <taxon>Actinomycetes</taxon>
        <taxon>Pseudonocardiales</taxon>
        <taxon>Pseudonocardiaceae</taxon>
        <taxon>Saccharomonospora</taxon>
    </lineage>
</organism>
<dbReference type="RefSeq" id="WP_015787002.1">
    <property type="nucleotide sequence ID" value="NC_013159.1"/>
</dbReference>
<evidence type="ECO:0000313" key="2">
    <source>
        <dbReference type="Proteomes" id="UP000000841"/>
    </source>
</evidence>
<dbReference type="eggNOG" id="ENOG503234A">
    <property type="taxonomic scope" value="Bacteria"/>
</dbReference>
<keyword evidence="2" id="KW-1185">Reference proteome</keyword>
<dbReference type="KEGG" id="svi:Svir_27060"/>
<accession>C7MUL4</accession>
<evidence type="ECO:0000313" key="1">
    <source>
        <dbReference type="EMBL" id="ACU97690.1"/>
    </source>
</evidence>
<proteinExistence type="predicted"/>
<protein>
    <submittedName>
        <fullName evidence="1">Uncharacterized protein</fullName>
    </submittedName>
</protein>
<name>C7MUL4_SACVD</name>
<dbReference type="Proteomes" id="UP000000841">
    <property type="component" value="Chromosome"/>
</dbReference>
<dbReference type="EMBL" id="CP001683">
    <property type="protein sequence ID" value="ACU97690.1"/>
    <property type="molecule type" value="Genomic_DNA"/>
</dbReference>
<reference evidence="1 2" key="1">
    <citation type="journal article" date="2009" name="Stand. Genomic Sci.">
        <title>Complete genome sequence of Saccharomonospora viridis type strain (P101).</title>
        <authorList>
            <person name="Pati A."/>
            <person name="Sikorski J."/>
            <person name="Nolan M."/>
            <person name="Lapidus A."/>
            <person name="Copeland A."/>
            <person name="Glavina Del Rio T."/>
            <person name="Lucas S."/>
            <person name="Chen F."/>
            <person name="Tice H."/>
            <person name="Pitluck S."/>
            <person name="Cheng J.F."/>
            <person name="Chertkov O."/>
            <person name="Brettin T."/>
            <person name="Han C."/>
            <person name="Detter J.C."/>
            <person name="Kuske C."/>
            <person name="Bruce D."/>
            <person name="Goodwin L."/>
            <person name="Chain P."/>
            <person name="D'haeseleer P."/>
            <person name="Chen A."/>
            <person name="Palaniappan K."/>
            <person name="Ivanova N."/>
            <person name="Mavromatis K."/>
            <person name="Mikhailova N."/>
            <person name="Rohde M."/>
            <person name="Tindall B.J."/>
            <person name="Goker M."/>
            <person name="Bristow J."/>
            <person name="Eisen J.A."/>
            <person name="Markowitz V."/>
            <person name="Hugenholtz P."/>
            <person name="Kyrpides N.C."/>
            <person name="Klenk H.P."/>
        </authorList>
    </citation>
    <scope>NUCLEOTIDE SEQUENCE [LARGE SCALE GENOMIC DNA]</scope>
    <source>
        <strain evidence="2">ATCC 15386 / DSM 43017 / JCM 3036 / NBRC 12207 / P101</strain>
    </source>
</reference>
<gene>
    <name evidence="1" type="ordered locus">Svir_27060</name>
</gene>
<dbReference type="AlphaFoldDB" id="C7MUL4"/>